<proteinExistence type="predicted"/>
<evidence type="ECO:0000313" key="1">
    <source>
        <dbReference type="EMBL" id="SDO46662.1"/>
    </source>
</evidence>
<dbReference type="EMBL" id="LT629705">
    <property type="protein sequence ID" value="SDO46662.1"/>
    <property type="molecule type" value="Genomic_DNA"/>
</dbReference>
<dbReference type="Proteomes" id="UP000198827">
    <property type="component" value="Chromosome I"/>
</dbReference>
<dbReference type="OrthoDB" id="6902589at2"/>
<sequence length="115" mass="13246">MQQELEWDVWRFAQQTCDTAAFVRLLERAVGSFKREPGLDPTVRLFASGIGVENIRVLRDVMKRHDIYAGPSADYVELRSRLKMHLRDHLQLHLMKSGHATDAMKDDQLGRDLGL</sequence>
<organism evidence="1 2">
    <name type="scientific">Pseudomonas arsenicoxydans</name>
    <dbReference type="NCBI Taxonomy" id="702115"/>
    <lineage>
        <taxon>Bacteria</taxon>
        <taxon>Pseudomonadati</taxon>
        <taxon>Pseudomonadota</taxon>
        <taxon>Gammaproteobacteria</taxon>
        <taxon>Pseudomonadales</taxon>
        <taxon>Pseudomonadaceae</taxon>
        <taxon>Pseudomonas</taxon>
    </lineage>
</organism>
<name>A0A1H0JT69_9PSED</name>
<reference evidence="1 2" key="1">
    <citation type="submission" date="2016-10" db="EMBL/GenBank/DDBJ databases">
        <authorList>
            <person name="de Groot N.N."/>
        </authorList>
    </citation>
    <scope>NUCLEOTIDE SEQUENCE [LARGE SCALE GENOMIC DNA]</scope>
    <source>
        <strain evidence="1 2">CECT 7543</strain>
    </source>
</reference>
<accession>A0A1H0JT69</accession>
<gene>
    <name evidence="1" type="ORF">SAMN04489798_3025</name>
</gene>
<protein>
    <submittedName>
        <fullName evidence="1">Uncharacterized protein</fullName>
    </submittedName>
</protein>
<dbReference type="AlphaFoldDB" id="A0A1H0JT69"/>
<evidence type="ECO:0000313" key="2">
    <source>
        <dbReference type="Proteomes" id="UP000198827"/>
    </source>
</evidence>